<dbReference type="Gene3D" id="3.30.565.10">
    <property type="entry name" value="Histidine kinase-like ATPase, C-terminal domain"/>
    <property type="match status" value="1"/>
</dbReference>
<dbReference type="GO" id="GO:0016020">
    <property type="term" value="C:membrane"/>
    <property type="evidence" value="ECO:0007669"/>
    <property type="project" value="InterPro"/>
</dbReference>
<dbReference type="EC" id="2.7.13.3" evidence="2"/>
<keyword evidence="9" id="KW-0472">Membrane</keyword>
<evidence type="ECO:0000256" key="9">
    <source>
        <dbReference type="SAM" id="Phobius"/>
    </source>
</evidence>
<accession>A0A4S3K584</accession>
<feature type="domain" description="Histidine kinase/HSP90-like ATPase" evidence="10">
    <location>
        <begin position="331"/>
        <end position="424"/>
    </location>
</feature>
<keyword evidence="4" id="KW-0808">Transferase</keyword>
<feature type="transmembrane region" description="Helical" evidence="9">
    <location>
        <begin position="39"/>
        <end position="57"/>
    </location>
</feature>
<dbReference type="GO" id="GO:0005524">
    <property type="term" value="F:ATP binding"/>
    <property type="evidence" value="ECO:0007669"/>
    <property type="project" value="UniProtKB-KW"/>
</dbReference>
<evidence type="ECO:0000256" key="7">
    <source>
        <dbReference type="ARBA" id="ARBA00022840"/>
    </source>
</evidence>
<comment type="caution">
    <text evidence="11">The sequence shown here is derived from an EMBL/GenBank/DDBJ whole genome shotgun (WGS) entry which is preliminary data.</text>
</comment>
<name>A0A4S3K584_9GAMM</name>
<evidence type="ECO:0000256" key="6">
    <source>
        <dbReference type="ARBA" id="ARBA00022777"/>
    </source>
</evidence>
<dbReference type="Proteomes" id="UP000295341">
    <property type="component" value="Unassembled WGS sequence"/>
</dbReference>
<dbReference type="InterPro" id="IPR003594">
    <property type="entry name" value="HATPase_dom"/>
</dbReference>
<dbReference type="Gene3D" id="1.20.5.1930">
    <property type="match status" value="1"/>
</dbReference>
<dbReference type="PANTHER" id="PTHR24421:SF10">
    <property type="entry name" value="NITRATE_NITRITE SENSOR PROTEIN NARQ"/>
    <property type="match status" value="1"/>
</dbReference>
<evidence type="ECO:0000256" key="4">
    <source>
        <dbReference type="ARBA" id="ARBA00022679"/>
    </source>
</evidence>
<evidence type="ECO:0000256" key="3">
    <source>
        <dbReference type="ARBA" id="ARBA00022553"/>
    </source>
</evidence>
<evidence type="ECO:0000256" key="5">
    <source>
        <dbReference type="ARBA" id="ARBA00022741"/>
    </source>
</evidence>
<dbReference type="InterPro" id="IPR011712">
    <property type="entry name" value="Sig_transdc_His_kin_sub3_dim/P"/>
</dbReference>
<dbReference type="OrthoDB" id="9811306at2"/>
<dbReference type="InterPro" id="IPR036890">
    <property type="entry name" value="HATPase_C_sf"/>
</dbReference>
<evidence type="ECO:0000313" key="12">
    <source>
        <dbReference type="Proteomes" id="UP000295341"/>
    </source>
</evidence>
<evidence type="ECO:0000256" key="1">
    <source>
        <dbReference type="ARBA" id="ARBA00000085"/>
    </source>
</evidence>
<reference evidence="11 12" key="1">
    <citation type="submission" date="2019-03" db="EMBL/GenBank/DDBJ databases">
        <title>Genomic Encyclopedia of Type Strains, Phase IV (KMG-IV): sequencing the most valuable type-strain genomes for metagenomic binning, comparative biology and taxonomic classification.</title>
        <authorList>
            <person name="Goeker M."/>
        </authorList>
    </citation>
    <scope>NUCLEOTIDE SEQUENCE [LARGE SCALE GENOMIC DNA]</scope>
    <source>
        <strain evidence="11 12">DSM 26377</strain>
    </source>
</reference>
<dbReference type="PANTHER" id="PTHR24421">
    <property type="entry name" value="NITRATE/NITRITE SENSOR PROTEIN NARX-RELATED"/>
    <property type="match status" value="1"/>
</dbReference>
<sequence>MLKTGLNFVQQAFGRDRRDPAEIAQDDARLHEAEKDVRWLRNLGIFGWFFVLVGRGYELGPSPVWIAYLVCAAAAAWTHVAVGRSTNIRRTAAITTFLDPLLGASICLVTGGIESVFFPFLYFTLMSVAIRFGVVEAIGQALFNALLALLLFFVEPLYSGAGEGPALSELGSTLFLLLFAACLGVVVAAWARQRSDLVMAHARTLRESGERYQAFVRRFAQVQEEERQNISAELHDRMSSHLFLLRRGIEHCMDGPLTQGQLDERLGVLSSRVGDCTQDVRSIMNELRPTVLDELGFFEAASEFLARHAETTSYRLVCWFDPALKHWRSPNDAMLFRLLKEALLNVQKHAGASNVEVTLADGATHVELIVADDGTGFDPHNIPVGHYGIMTMRERAAGAGGELLIDSEPGRDGTRIRVLLAKASS</sequence>
<keyword evidence="9" id="KW-1133">Transmembrane helix</keyword>
<dbReference type="CDD" id="cd16917">
    <property type="entry name" value="HATPase_UhpB-NarQ-NarX-like"/>
    <property type="match status" value="1"/>
</dbReference>
<dbReference type="Pfam" id="PF02518">
    <property type="entry name" value="HATPase_c"/>
    <property type="match status" value="1"/>
</dbReference>
<feature type="transmembrane region" description="Helical" evidence="9">
    <location>
        <begin position="63"/>
        <end position="80"/>
    </location>
</feature>
<proteinExistence type="predicted"/>
<dbReference type="RefSeq" id="WP_133880066.1">
    <property type="nucleotide sequence ID" value="NZ_MWIN01000012.1"/>
</dbReference>
<dbReference type="InterPro" id="IPR050482">
    <property type="entry name" value="Sensor_HK_TwoCompSys"/>
</dbReference>
<protein>
    <recommendedName>
        <fullName evidence="2">histidine kinase</fullName>
        <ecNumber evidence="2">2.7.13.3</ecNumber>
    </recommendedName>
</protein>
<comment type="catalytic activity">
    <reaction evidence="1">
        <text>ATP + protein L-histidine = ADP + protein N-phospho-L-histidine.</text>
        <dbReference type="EC" id="2.7.13.3"/>
    </reaction>
</comment>
<keyword evidence="9" id="KW-0812">Transmembrane</keyword>
<dbReference type="GO" id="GO:0046983">
    <property type="term" value="F:protein dimerization activity"/>
    <property type="evidence" value="ECO:0007669"/>
    <property type="project" value="InterPro"/>
</dbReference>
<keyword evidence="8" id="KW-0902">Two-component regulatory system</keyword>
<gene>
    <name evidence="11" type="ORF">DFR24_0860</name>
</gene>
<feature type="transmembrane region" description="Helical" evidence="9">
    <location>
        <begin position="170"/>
        <end position="191"/>
    </location>
</feature>
<keyword evidence="5" id="KW-0547">Nucleotide-binding</keyword>
<dbReference type="SMART" id="SM00387">
    <property type="entry name" value="HATPase_c"/>
    <property type="match status" value="1"/>
</dbReference>
<keyword evidence="3" id="KW-0597">Phosphoprotein</keyword>
<evidence type="ECO:0000313" key="11">
    <source>
        <dbReference type="EMBL" id="TDU31490.1"/>
    </source>
</evidence>
<keyword evidence="12" id="KW-1185">Reference proteome</keyword>
<dbReference type="GO" id="GO:0000155">
    <property type="term" value="F:phosphorelay sensor kinase activity"/>
    <property type="evidence" value="ECO:0007669"/>
    <property type="project" value="InterPro"/>
</dbReference>
<dbReference type="SUPFAM" id="SSF55874">
    <property type="entry name" value="ATPase domain of HSP90 chaperone/DNA topoisomerase II/histidine kinase"/>
    <property type="match status" value="1"/>
</dbReference>
<keyword evidence="6 11" id="KW-0418">Kinase</keyword>
<organism evidence="11 12">
    <name type="scientific">Panacagrimonas perspica</name>
    <dbReference type="NCBI Taxonomy" id="381431"/>
    <lineage>
        <taxon>Bacteria</taxon>
        <taxon>Pseudomonadati</taxon>
        <taxon>Pseudomonadota</taxon>
        <taxon>Gammaproteobacteria</taxon>
        <taxon>Nevskiales</taxon>
        <taxon>Nevskiaceae</taxon>
        <taxon>Panacagrimonas</taxon>
    </lineage>
</organism>
<evidence type="ECO:0000256" key="8">
    <source>
        <dbReference type="ARBA" id="ARBA00023012"/>
    </source>
</evidence>
<evidence type="ECO:0000259" key="10">
    <source>
        <dbReference type="SMART" id="SM00387"/>
    </source>
</evidence>
<keyword evidence="7" id="KW-0067">ATP-binding</keyword>
<dbReference type="EMBL" id="SOBT01000008">
    <property type="protein sequence ID" value="TDU31490.1"/>
    <property type="molecule type" value="Genomic_DNA"/>
</dbReference>
<evidence type="ECO:0000256" key="2">
    <source>
        <dbReference type="ARBA" id="ARBA00012438"/>
    </source>
</evidence>
<dbReference type="AlphaFoldDB" id="A0A4S3K584"/>
<feature type="transmembrane region" description="Helical" evidence="9">
    <location>
        <begin position="141"/>
        <end position="158"/>
    </location>
</feature>
<dbReference type="Pfam" id="PF07730">
    <property type="entry name" value="HisKA_3"/>
    <property type="match status" value="1"/>
</dbReference>